<accession>A0ABV5N2L3</accession>
<comment type="caution">
    <text evidence="1">The sequence shown here is derived from an EMBL/GenBank/DDBJ whole genome shotgun (WGS) entry which is preliminary data.</text>
</comment>
<sequence>MSNGDIVVGEIIEPTPPPGVLCAVPQVRGASDRHLARIPATGPLAGGASSRLPFRLLSRLLRNTAF</sequence>
<keyword evidence="2" id="KW-1185">Reference proteome</keyword>
<dbReference type="EMBL" id="JBHMCY010000025">
    <property type="protein sequence ID" value="MFB9464079.1"/>
    <property type="molecule type" value="Genomic_DNA"/>
</dbReference>
<evidence type="ECO:0000313" key="2">
    <source>
        <dbReference type="Proteomes" id="UP001589709"/>
    </source>
</evidence>
<dbReference type="RefSeq" id="WP_381346614.1">
    <property type="nucleotide sequence ID" value="NZ_JBHMCY010000025.1"/>
</dbReference>
<protein>
    <submittedName>
        <fullName evidence="1">Uncharacterized protein</fullName>
    </submittedName>
</protein>
<gene>
    <name evidence="1" type="ORF">ACFF45_15530</name>
</gene>
<name>A0ABV5N2L3_9ACTN</name>
<proteinExistence type="predicted"/>
<reference evidence="1 2" key="1">
    <citation type="submission" date="2024-09" db="EMBL/GenBank/DDBJ databases">
        <authorList>
            <person name="Sun Q."/>
            <person name="Mori K."/>
        </authorList>
    </citation>
    <scope>NUCLEOTIDE SEQUENCE [LARGE SCALE GENOMIC DNA]</scope>
    <source>
        <strain evidence="1 2">JCM 6917</strain>
    </source>
</reference>
<dbReference type="Proteomes" id="UP001589709">
    <property type="component" value="Unassembled WGS sequence"/>
</dbReference>
<organism evidence="1 2">
    <name type="scientific">Streptomyces cinereospinus</name>
    <dbReference type="NCBI Taxonomy" id="285561"/>
    <lineage>
        <taxon>Bacteria</taxon>
        <taxon>Bacillati</taxon>
        <taxon>Actinomycetota</taxon>
        <taxon>Actinomycetes</taxon>
        <taxon>Kitasatosporales</taxon>
        <taxon>Streptomycetaceae</taxon>
        <taxon>Streptomyces</taxon>
    </lineage>
</organism>
<evidence type="ECO:0000313" key="1">
    <source>
        <dbReference type="EMBL" id="MFB9464079.1"/>
    </source>
</evidence>